<sequence>MRRAMGKKIDRFFRDTLQNSRSHIVIRDRGHYGNEPEKSSINGEFDDFAGRRGDYTNHVWSIGSQWETRDTHRQAERSGGESKNNTDTPMNDRPKIWKNEDDASVCQVSASDEGDGVQGYRNNLPTIVETIMNSNRCYIANSLGFKLYDEDQEDYISYIKEELIGFIEEIVNFGFDHIIIIGELNYGMLFLDCFGRVFDFDAMTCTVLFLGDCSERIKRVTKRLKDVWVQWIVDSDEGKIVEANGPEHYLIPFRKKQIEKKPKKKKKKKGSGKKHH</sequence>
<dbReference type="AlphaFoldDB" id="A0A8H3KVQ6"/>
<name>A0A8H3KVQ6_9GLOM</name>
<evidence type="ECO:0000256" key="1">
    <source>
        <dbReference type="SAM" id="MobiDB-lite"/>
    </source>
</evidence>
<accession>A0A8H3KVQ6</accession>
<organism evidence="2 3">
    <name type="scientific">Rhizophagus clarus</name>
    <dbReference type="NCBI Taxonomy" id="94130"/>
    <lineage>
        <taxon>Eukaryota</taxon>
        <taxon>Fungi</taxon>
        <taxon>Fungi incertae sedis</taxon>
        <taxon>Mucoromycota</taxon>
        <taxon>Glomeromycotina</taxon>
        <taxon>Glomeromycetes</taxon>
        <taxon>Glomerales</taxon>
        <taxon>Glomeraceae</taxon>
        <taxon>Rhizophagus</taxon>
    </lineage>
</organism>
<evidence type="ECO:0000313" key="3">
    <source>
        <dbReference type="Proteomes" id="UP000615446"/>
    </source>
</evidence>
<feature type="region of interest" description="Disordered" evidence="1">
    <location>
        <begin position="66"/>
        <end position="95"/>
    </location>
</feature>
<dbReference type="OrthoDB" id="2433538at2759"/>
<evidence type="ECO:0000313" key="2">
    <source>
        <dbReference type="EMBL" id="GES76812.1"/>
    </source>
</evidence>
<feature type="compositionally biased region" description="Basic and acidic residues" evidence="1">
    <location>
        <begin position="67"/>
        <end position="80"/>
    </location>
</feature>
<gene>
    <name evidence="2" type="ORF">RCL2_000419800</name>
</gene>
<reference evidence="2" key="1">
    <citation type="submission" date="2019-10" db="EMBL/GenBank/DDBJ databases">
        <title>Conservation and host-specific expression of non-tandemly repeated heterogenous ribosome RNA gene in arbuscular mycorrhizal fungi.</title>
        <authorList>
            <person name="Maeda T."/>
            <person name="Kobayashi Y."/>
            <person name="Nakagawa T."/>
            <person name="Ezawa T."/>
            <person name="Yamaguchi K."/>
            <person name="Bino T."/>
            <person name="Nishimoto Y."/>
            <person name="Shigenobu S."/>
            <person name="Kawaguchi M."/>
        </authorList>
    </citation>
    <scope>NUCLEOTIDE SEQUENCE</scope>
    <source>
        <strain evidence="2">HR1</strain>
    </source>
</reference>
<feature type="region of interest" description="Disordered" evidence="1">
    <location>
        <begin position="255"/>
        <end position="276"/>
    </location>
</feature>
<dbReference type="EMBL" id="BLAL01000026">
    <property type="protein sequence ID" value="GES76812.1"/>
    <property type="molecule type" value="Genomic_DNA"/>
</dbReference>
<protein>
    <submittedName>
        <fullName evidence="2">Uncharacterized protein</fullName>
    </submittedName>
</protein>
<comment type="caution">
    <text evidence="2">The sequence shown here is derived from an EMBL/GenBank/DDBJ whole genome shotgun (WGS) entry which is preliminary data.</text>
</comment>
<proteinExistence type="predicted"/>
<dbReference type="Proteomes" id="UP000615446">
    <property type="component" value="Unassembled WGS sequence"/>
</dbReference>